<proteinExistence type="inferred from homology"/>
<evidence type="ECO:0000256" key="8">
    <source>
        <dbReference type="ARBA" id="ARBA00023049"/>
    </source>
</evidence>
<protein>
    <recommendedName>
        <fullName evidence="10">M18 family aminopeptidase</fullName>
        <ecNumber evidence="10">3.4.11.-</ecNumber>
    </recommendedName>
</protein>
<evidence type="ECO:0000313" key="11">
    <source>
        <dbReference type="EMBL" id="MBF8437428.1"/>
    </source>
</evidence>
<organism evidence="11 12">
    <name type="scientific">Halonatronomonas betaini</name>
    <dbReference type="NCBI Taxonomy" id="2778430"/>
    <lineage>
        <taxon>Bacteria</taxon>
        <taxon>Bacillati</taxon>
        <taxon>Bacillota</taxon>
        <taxon>Clostridia</taxon>
        <taxon>Halanaerobiales</taxon>
        <taxon>Halarsenatibacteraceae</taxon>
        <taxon>Halonatronomonas</taxon>
    </lineage>
</organism>
<dbReference type="GO" id="GO:0006508">
    <property type="term" value="P:proteolysis"/>
    <property type="evidence" value="ECO:0007669"/>
    <property type="project" value="UniProtKB-KW"/>
</dbReference>
<dbReference type="PANTHER" id="PTHR28570">
    <property type="entry name" value="ASPARTYL AMINOPEPTIDASE"/>
    <property type="match status" value="1"/>
</dbReference>
<evidence type="ECO:0000256" key="10">
    <source>
        <dbReference type="RuleBase" id="RU004387"/>
    </source>
</evidence>
<dbReference type="EC" id="3.4.11.-" evidence="10"/>
<dbReference type="GO" id="GO:0005737">
    <property type="term" value="C:cytoplasm"/>
    <property type="evidence" value="ECO:0007669"/>
    <property type="project" value="UniProtKB-ARBA"/>
</dbReference>
<dbReference type="InterPro" id="IPR001948">
    <property type="entry name" value="Peptidase_M18"/>
</dbReference>
<comment type="cofactor">
    <cofactor evidence="1 10">
        <name>Zn(2+)</name>
        <dbReference type="ChEBI" id="CHEBI:29105"/>
    </cofactor>
</comment>
<dbReference type="Pfam" id="PF02127">
    <property type="entry name" value="Peptidase_M18"/>
    <property type="match status" value="1"/>
</dbReference>
<reference evidence="11" key="1">
    <citation type="submission" date="2020-11" db="EMBL/GenBank/DDBJ databases">
        <title>Halonatronomonas betainensis gen. nov., sp. nov. a novel haloalkaliphilic representative of the family Halanaerobiacae capable of betaine degradation.</title>
        <authorList>
            <person name="Boltyanskaya Y."/>
            <person name="Kevbrin V."/>
            <person name="Detkova E."/>
            <person name="Grouzdev D.S."/>
            <person name="Koziaeva V."/>
            <person name="Zhilina T."/>
        </authorList>
    </citation>
    <scope>NUCLEOTIDE SEQUENCE</scope>
    <source>
        <strain evidence="11">Z-7014</strain>
    </source>
</reference>
<dbReference type="Gene3D" id="3.40.630.10">
    <property type="entry name" value="Zn peptidases"/>
    <property type="match status" value="1"/>
</dbReference>
<keyword evidence="6 9" id="KW-0378">Hydrolase</keyword>
<dbReference type="NCBIfam" id="NF002600">
    <property type="entry name" value="PRK02256.1"/>
    <property type="match status" value="1"/>
</dbReference>
<comment type="similarity">
    <text evidence="2 9">Belongs to the peptidase M18 family.</text>
</comment>
<dbReference type="GO" id="GO:0008270">
    <property type="term" value="F:zinc ion binding"/>
    <property type="evidence" value="ECO:0007669"/>
    <property type="project" value="InterPro"/>
</dbReference>
<keyword evidence="7 9" id="KW-0862">Zinc</keyword>
<evidence type="ECO:0000256" key="7">
    <source>
        <dbReference type="ARBA" id="ARBA00022833"/>
    </source>
</evidence>
<evidence type="ECO:0000256" key="3">
    <source>
        <dbReference type="ARBA" id="ARBA00022438"/>
    </source>
</evidence>
<evidence type="ECO:0000256" key="9">
    <source>
        <dbReference type="RuleBase" id="RU004386"/>
    </source>
</evidence>
<gene>
    <name evidence="11" type="ORF">I0Q91_10075</name>
</gene>
<dbReference type="SUPFAM" id="SSF101821">
    <property type="entry name" value="Aminopeptidase/glucanase lid domain"/>
    <property type="match status" value="1"/>
</dbReference>
<dbReference type="RefSeq" id="WP_270454407.1">
    <property type="nucleotide sequence ID" value="NZ_JADPIE010000005.1"/>
</dbReference>
<evidence type="ECO:0000256" key="4">
    <source>
        <dbReference type="ARBA" id="ARBA00022670"/>
    </source>
</evidence>
<dbReference type="Gene3D" id="2.30.250.10">
    <property type="entry name" value="Aminopeptidase i, Domain 2"/>
    <property type="match status" value="1"/>
</dbReference>
<evidence type="ECO:0000256" key="2">
    <source>
        <dbReference type="ARBA" id="ARBA00008290"/>
    </source>
</evidence>
<evidence type="ECO:0000313" key="12">
    <source>
        <dbReference type="Proteomes" id="UP000621436"/>
    </source>
</evidence>
<comment type="caution">
    <text evidence="11">The sequence shown here is derived from an EMBL/GenBank/DDBJ whole genome shotgun (WGS) entry which is preliminary data.</text>
</comment>
<dbReference type="InterPro" id="IPR023358">
    <property type="entry name" value="Peptidase_M18_dom2"/>
</dbReference>
<dbReference type="PANTHER" id="PTHR28570:SF2">
    <property type="entry name" value="M18 FAMILY AMINOPEPTIDASE 1-RELATED"/>
    <property type="match status" value="1"/>
</dbReference>
<dbReference type="GO" id="GO:0004177">
    <property type="term" value="F:aminopeptidase activity"/>
    <property type="evidence" value="ECO:0007669"/>
    <property type="project" value="UniProtKB-KW"/>
</dbReference>
<evidence type="ECO:0000256" key="5">
    <source>
        <dbReference type="ARBA" id="ARBA00022723"/>
    </source>
</evidence>
<dbReference type="AlphaFoldDB" id="A0A931F9C3"/>
<dbReference type="EMBL" id="JADPIE010000005">
    <property type="protein sequence ID" value="MBF8437428.1"/>
    <property type="molecule type" value="Genomic_DNA"/>
</dbReference>
<keyword evidence="3 9" id="KW-0031">Aminopeptidase</keyword>
<dbReference type="Proteomes" id="UP000621436">
    <property type="component" value="Unassembled WGS sequence"/>
</dbReference>
<dbReference type="PRINTS" id="PR00932">
    <property type="entry name" value="AMINO1PTASE"/>
</dbReference>
<keyword evidence="4 9" id="KW-0645">Protease</keyword>
<keyword evidence="5 9" id="KW-0479">Metal-binding</keyword>
<evidence type="ECO:0000256" key="6">
    <source>
        <dbReference type="ARBA" id="ARBA00022801"/>
    </source>
</evidence>
<sequence>MAEVDRKNLWLKFSQDEEKEVFEFANRYKSFMDENRTEREFIRGTVAELKTAGFKDITKTEKLQTGDKVYAQNREGAVLAAIIGEDKLTEGLKIVGAHVDSPRIDLKPKPLFEEKEMAFFTTHYYGGVKKYQWVTLPLAIRGVVVKEGGTRLNISIGMDPEDPIFYITDLLPHFGKEQAKKKLSEAIDAAQLNSLVGTRPIADEDEKEPVKKALLNLIKEEHDLEEEDLISAELQLVPALLARDVGLDRTLLAAYGHDDRSCSYTALQALLELEDTPEKTAVMLLVDREEVGSMGNTGMQSTFFENTIAKLLNLTESNYSDLDLRQALENSTALSGDVTQAFDPDYPESSSKHNAPYLNQGIVMTPYTGARGKGGSSEASAEFKAYIRGIWNKYNVTWQAAEMGAVDKGGGGTIAQFLANYNMDVLDCGPAVLSMHAPYEVLSKADLYMTKEAYRTYYL</sequence>
<dbReference type="GO" id="GO:0008237">
    <property type="term" value="F:metallopeptidase activity"/>
    <property type="evidence" value="ECO:0007669"/>
    <property type="project" value="UniProtKB-KW"/>
</dbReference>
<dbReference type="SUPFAM" id="SSF53187">
    <property type="entry name" value="Zn-dependent exopeptidases"/>
    <property type="match status" value="1"/>
</dbReference>
<keyword evidence="12" id="KW-1185">Reference proteome</keyword>
<evidence type="ECO:0000256" key="1">
    <source>
        <dbReference type="ARBA" id="ARBA00001947"/>
    </source>
</evidence>
<name>A0A931F9C3_9FIRM</name>
<accession>A0A931F9C3</accession>
<keyword evidence="8 9" id="KW-0482">Metalloprotease</keyword>